<dbReference type="PANTHER" id="PTHR43014:SF4">
    <property type="entry name" value="PYRIDINE NUCLEOTIDE-DISULFIDE OXIDOREDUCTASE RCLA-RELATED"/>
    <property type="match status" value="1"/>
</dbReference>
<keyword evidence="8" id="KW-1185">Reference proteome</keyword>
<feature type="domain" description="FAD/NAD(P)-binding" evidence="6">
    <location>
        <begin position="6"/>
        <end position="318"/>
    </location>
</feature>
<evidence type="ECO:0000313" key="7">
    <source>
        <dbReference type="EMBL" id="MBK1727431.1"/>
    </source>
</evidence>
<dbReference type="InterPro" id="IPR016156">
    <property type="entry name" value="FAD/NAD-linked_Rdtase_dimer_sf"/>
</dbReference>
<dbReference type="PANTHER" id="PTHR43014">
    <property type="entry name" value="MERCURIC REDUCTASE"/>
    <property type="match status" value="1"/>
</dbReference>
<evidence type="ECO:0000313" key="8">
    <source>
        <dbReference type="Proteomes" id="UP000738126"/>
    </source>
</evidence>
<gene>
    <name evidence="7" type="ORF">CKO13_10485</name>
</gene>
<comment type="cofactor">
    <cofactor evidence="1">
        <name>FAD</name>
        <dbReference type="ChEBI" id="CHEBI:57692"/>
    </cofactor>
</comment>
<dbReference type="Gene3D" id="3.30.390.30">
    <property type="match status" value="1"/>
</dbReference>
<dbReference type="SUPFAM" id="SSF55424">
    <property type="entry name" value="FAD/NAD-linked reductases, dimerisation (C-terminal) domain"/>
    <property type="match status" value="1"/>
</dbReference>
<protein>
    <submittedName>
        <fullName evidence="7">Dihydrolipoyl dehydrogenase</fullName>
    </submittedName>
</protein>
<dbReference type="SUPFAM" id="SSF51905">
    <property type="entry name" value="FAD/NAD(P)-binding domain"/>
    <property type="match status" value="2"/>
</dbReference>
<keyword evidence="2" id="KW-0285">Flavoprotein</keyword>
<organism evidence="7 8">
    <name type="scientific">Halorhodospira neutriphila</name>
    <dbReference type="NCBI Taxonomy" id="168379"/>
    <lineage>
        <taxon>Bacteria</taxon>
        <taxon>Pseudomonadati</taxon>
        <taxon>Pseudomonadota</taxon>
        <taxon>Gammaproteobacteria</taxon>
        <taxon>Chromatiales</taxon>
        <taxon>Ectothiorhodospiraceae</taxon>
        <taxon>Halorhodospira</taxon>
    </lineage>
</organism>
<dbReference type="EMBL" id="NRSH01000150">
    <property type="protein sequence ID" value="MBK1727431.1"/>
    <property type="molecule type" value="Genomic_DNA"/>
</dbReference>
<dbReference type="InterPro" id="IPR023753">
    <property type="entry name" value="FAD/NAD-binding_dom"/>
</dbReference>
<feature type="region of interest" description="Disordered" evidence="4">
    <location>
        <begin position="445"/>
        <end position="470"/>
    </location>
</feature>
<name>A0ABS1E6S0_9GAMM</name>
<dbReference type="RefSeq" id="WP_200260705.1">
    <property type="nucleotide sequence ID" value="NZ_NRSH01000150.1"/>
</dbReference>
<reference evidence="7 8" key="1">
    <citation type="journal article" date="2020" name="Microorganisms">
        <title>Osmotic Adaptation and Compatible Solute Biosynthesis of Phototrophic Bacteria as Revealed from Genome Analyses.</title>
        <authorList>
            <person name="Imhoff J.F."/>
            <person name="Rahn T."/>
            <person name="Kunzel S."/>
            <person name="Keller A."/>
            <person name="Neulinger S.C."/>
        </authorList>
    </citation>
    <scope>NUCLEOTIDE SEQUENCE [LARGE SCALE GENOMIC DNA]</scope>
    <source>
        <strain evidence="7 8">DSM 15116</strain>
    </source>
</reference>
<evidence type="ECO:0000256" key="4">
    <source>
        <dbReference type="SAM" id="MobiDB-lite"/>
    </source>
</evidence>
<feature type="domain" description="Pyridine nucleotide-disulphide oxidoreductase dimerisation" evidence="5">
    <location>
        <begin position="341"/>
        <end position="444"/>
    </location>
</feature>
<evidence type="ECO:0000256" key="1">
    <source>
        <dbReference type="ARBA" id="ARBA00001974"/>
    </source>
</evidence>
<dbReference type="PRINTS" id="PR00368">
    <property type="entry name" value="FADPNR"/>
</dbReference>
<sequence>MARRARVVIIGAGTAGLTALAEARRWTEDVLLIQHGPYGTTCARVGCMPSKALLAVAHGRRALRHLEAAGLRGVEGAEVDHAALMGHVRAHRDRLSAGPARQAQGLGERSLYGRPRFIDPHTLELDGERIEAEATIIATGTEPVVPEPWRALGDRVATSETFFERTHLGRRAAVVGLGPIGVELGQGLAELGVEVHAFQRGERVAGLSDPVVNDALLDALRGEMAVTTGATVELEDAGAAGVRVRAGEAAVEVDWVLAALGRRPSLDGLGLDALPGALDGSGAPALDPQTLRLGDLPIFLAGDVSGQRPLMHEAADEGRLAAYHALHAAPEPLERRTPLGIVFTAPQAARVGLGWRELPEDGWVQGSADFGRQSRAQLEGRNEGRLHLYADAGSGRLLGAEMATPDGEHLAHLLAWSIQRGATLDELLEMPYYHPCTEEGLRTAVQSARKQLGPRRPQPDLPRRPGGAPG</sequence>
<proteinExistence type="predicted"/>
<comment type="caution">
    <text evidence="7">The sequence shown here is derived from an EMBL/GenBank/DDBJ whole genome shotgun (WGS) entry which is preliminary data.</text>
</comment>
<dbReference type="PRINTS" id="PR00411">
    <property type="entry name" value="PNDRDTASEI"/>
</dbReference>
<dbReference type="Pfam" id="PF02852">
    <property type="entry name" value="Pyr_redox_dim"/>
    <property type="match status" value="1"/>
</dbReference>
<evidence type="ECO:0000256" key="2">
    <source>
        <dbReference type="ARBA" id="ARBA00022630"/>
    </source>
</evidence>
<evidence type="ECO:0000259" key="6">
    <source>
        <dbReference type="Pfam" id="PF07992"/>
    </source>
</evidence>
<dbReference type="InterPro" id="IPR036188">
    <property type="entry name" value="FAD/NAD-bd_sf"/>
</dbReference>
<evidence type="ECO:0000256" key="3">
    <source>
        <dbReference type="ARBA" id="ARBA00022827"/>
    </source>
</evidence>
<accession>A0ABS1E6S0</accession>
<evidence type="ECO:0000259" key="5">
    <source>
        <dbReference type="Pfam" id="PF02852"/>
    </source>
</evidence>
<dbReference type="Gene3D" id="3.50.50.60">
    <property type="entry name" value="FAD/NAD(P)-binding domain"/>
    <property type="match status" value="2"/>
</dbReference>
<dbReference type="InterPro" id="IPR004099">
    <property type="entry name" value="Pyr_nucl-diS_OxRdtase_dimer"/>
</dbReference>
<dbReference type="NCBIfam" id="NF004939">
    <property type="entry name" value="PRK06292.1-1"/>
    <property type="match status" value="1"/>
</dbReference>
<dbReference type="Pfam" id="PF07992">
    <property type="entry name" value="Pyr_redox_2"/>
    <property type="match status" value="1"/>
</dbReference>
<keyword evidence="3" id="KW-0274">FAD</keyword>
<dbReference type="Proteomes" id="UP000738126">
    <property type="component" value="Unassembled WGS sequence"/>
</dbReference>